<evidence type="ECO:0000313" key="1">
    <source>
        <dbReference type="EMBL" id="KAL3963203.1"/>
    </source>
</evidence>
<organism evidence="1 2">
    <name type="scientific">Purpureocillium lilacinum</name>
    <name type="common">Paecilomyces lilacinus</name>
    <dbReference type="NCBI Taxonomy" id="33203"/>
    <lineage>
        <taxon>Eukaryota</taxon>
        <taxon>Fungi</taxon>
        <taxon>Dikarya</taxon>
        <taxon>Ascomycota</taxon>
        <taxon>Pezizomycotina</taxon>
        <taxon>Sordariomycetes</taxon>
        <taxon>Hypocreomycetidae</taxon>
        <taxon>Hypocreales</taxon>
        <taxon>Ophiocordycipitaceae</taxon>
        <taxon>Purpureocillium</taxon>
    </lineage>
</organism>
<keyword evidence="2" id="KW-1185">Reference proteome</keyword>
<comment type="caution">
    <text evidence="1">The sequence shown here is derived from an EMBL/GenBank/DDBJ whole genome shotgun (WGS) entry which is preliminary data.</text>
</comment>
<sequence>MGAGRRPGQAGRDDGWFSGGRPAGAVGSLRVHPSPGLFKTPHPWDSLDRDPRAPAATVRWAAGRDAMRAPPAVVLTGWFLRDMTAVEQTREAGGERQSPGCHGPKWETATTSARMAVRIPNPRNALVQSTSIIAPHRSFPASRHNAQHPGWTTDHGQRSNCNSWRQALAWPARLEIDGSSNPPHWA</sequence>
<dbReference type="Proteomes" id="UP001638806">
    <property type="component" value="Unassembled WGS sequence"/>
</dbReference>
<reference evidence="1" key="1">
    <citation type="submission" date="2024-12" db="EMBL/GenBank/DDBJ databases">
        <title>Comparative genomics and development of molecular markers within Purpureocillium lilacinum and among Purpureocillium species.</title>
        <authorList>
            <person name="Yeh Z.-Y."/>
            <person name="Ni N.-T."/>
            <person name="Lo P.-H."/>
            <person name="Mushyakhwo K."/>
            <person name="Lin C.-F."/>
            <person name="Nai Y.-S."/>
        </authorList>
    </citation>
    <scope>NUCLEOTIDE SEQUENCE</scope>
    <source>
        <strain evidence="1">NCHU-NPUST-175</strain>
    </source>
</reference>
<protein>
    <submittedName>
        <fullName evidence="1">Uncharacterized protein</fullName>
    </submittedName>
</protein>
<proteinExistence type="predicted"/>
<gene>
    <name evidence="1" type="ORF">ACCO45_000207</name>
</gene>
<accession>A0ACC4E6S2</accession>
<dbReference type="EMBL" id="JBGNUJ010000002">
    <property type="protein sequence ID" value="KAL3963203.1"/>
    <property type="molecule type" value="Genomic_DNA"/>
</dbReference>
<name>A0ACC4E6S2_PURLI</name>
<evidence type="ECO:0000313" key="2">
    <source>
        <dbReference type="Proteomes" id="UP001638806"/>
    </source>
</evidence>